<dbReference type="PROSITE" id="PS50071">
    <property type="entry name" value="HOMEOBOX_2"/>
    <property type="match status" value="1"/>
</dbReference>
<evidence type="ECO:0000256" key="1">
    <source>
        <dbReference type="ARBA" id="ARBA00004123"/>
    </source>
</evidence>
<comment type="subcellular location">
    <subcellularLocation>
        <location evidence="1 6 7">Nucleus</location>
    </subcellularLocation>
</comment>
<evidence type="ECO:0000256" key="7">
    <source>
        <dbReference type="RuleBase" id="RU000682"/>
    </source>
</evidence>
<dbReference type="GO" id="GO:0000978">
    <property type="term" value="F:RNA polymerase II cis-regulatory region sequence-specific DNA binding"/>
    <property type="evidence" value="ECO:0007669"/>
    <property type="project" value="TreeGrafter"/>
</dbReference>
<dbReference type="Gene3D" id="1.10.10.60">
    <property type="entry name" value="Homeodomain-like"/>
    <property type="match status" value="1"/>
</dbReference>
<reference evidence="10" key="2">
    <citation type="submission" date="2021-08" db="EMBL/GenBank/DDBJ databases">
        <authorList>
            <person name="Eriksson T."/>
        </authorList>
    </citation>
    <scope>NUCLEOTIDE SEQUENCE</scope>
    <source>
        <strain evidence="10">Stoneville</strain>
        <tissue evidence="10">Whole head</tissue>
    </source>
</reference>
<feature type="region of interest" description="Disordered" evidence="8">
    <location>
        <begin position="546"/>
        <end position="630"/>
    </location>
</feature>
<dbReference type="InterPro" id="IPR009057">
    <property type="entry name" value="Homeodomain-like_sf"/>
</dbReference>
<evidence type="ECO:0000259" key="9">
    <source>
        <dbReference type="PROSITE" id="PS50071"/>
    </source>
</evidence>
<feature type="compositionally biased region" description="Polar residues" evidence="8">
    <location>
        <begin position="546"/>
        <end position="555"/>
    </location>
</feature>
<keyword evidence="2" id="KW-0217">Developmental protein</keyword>
<evidence type="ECO:0000256" key="8">
    <source>
        <dbReference type="SAM" id="MobiDB-lite"/>
    </source>
</evidence>
<feature type="region of interest" description="Disordered" evidence="8">
    <location>
        <begin position="444"/>
        <end position="465"/>
    </location>
</feature>
<dbReference type="SUPFAM" id="SSF46689">
    <property type="entry name" value="Homeodomain-like"/>
    <property type="match status" value="1"/>
</dbReference>
<dbReference type="PROSITE" id="PS00027">
    <property type="entry name" value="HOMEOBOX_1"/>
    <property type="match status" value="1"/>
</dbReference>
<gene>
    <name evidence="10" type="ORF">GEV33_010315</name>
</gene>
<evidence type="ECO:0000313" key="11">
    <source>
        <dbReference type="Proteomes" id="UP000719412"/>
    </source>
</evidence>
<feature type="domain" description="Homeobox" evidence="9">
    <location>
        <begin position="487"/>
        <end position="547"/>
    </location>
</feature>
<dbReference type="AlphaFoldDB" id="A0A8J6HDG4"/>
<evidence type="ECO:0000256" key="5">
    <source>
        <dbReference type="ARBA" id="ARBA00023242"/>
    </source>
</evidence>
<dbReference type="CDD" id="cd00086">
    <property type="entry name" value="homeodomain"/>
    <property type="match status" value="1"/>
</dbReference>
<dbReference type="Pfam" id="PF00046">
    <property type="entry name" value="Homeodomain"/>
    <property type="match status" value="1"/>
</dbReference>
<feature type="DNA-binding region" description="Homeobox" evidence="6">
    <location>
        <begin position="489"/>
        <end position="548"/>
    </location>
</feature>
<dbReference type="InterPro" id="IPR017970">
    <property type="entry name" value="Homeobox_CS"/>
</dbReference>
<feature type="compositionally biased region" description="Polar residues" evidence="8">
    <location>
        <begin position="600"/>
        <end position="616"/>
    </location>
</feature>
<dbReference type="SMART" id="SM00389">
    <property type="entry name" value="HOX"/>
    <property type="match status" value="1"/>
</dbReference>
<evidence type="ECO:0000256" key="3">
    <source>
        <dbReference type="ARBA" id="ARBA00023125"/>
    </source>
</evidence>
<name>A0A8J6HDG4_TENMO</name>
<feature type="compositionally biased region" description="Basic residues" evidence="8">
    <location>
        <begin position="447"/>
        <end position="459"/>
    </location>
</feature>
<dbReference type="InterPro" id="IPR001356">
    <property type="entry name" value="HD"/>
</dbReference>
<organism evidence="10 11">
    <name type="scientific">Tenebrio molitor</name>
    <name type="common">Yellow mealworm beetle</name>
    <dbReference type="NCBI Taxonomy" id="7067"/>
    <lineage>
        <taxon>Eukaryota</taxon>
        <taxon>Metazoa</taxon>
        <taxon>Ecdysozoa</taxon>
        <taxon>Arthropoda</taxon>
        <taxon>Hexapoda</taxon>
        <taxon>Insecta</taxon>
        <taxon>Pterygota</taxon>
        <taxon>Neoptera</taxon>
        <taxon>Endopterygota</taxon>
        <taxon>Coleoptera</taxon>
        <taxon>Polyphaga</taxon>
        <taxon>Cucujiformia</taxon>
        <taxon>Tenebrionidae</taxon>
        <taxon>Tenebrio</taxon>
    </lineage>
</organism>
<evidence type="ECO:0000256" key="2">
    <source>
        <dbReference type="ARBA" id="ARBA00022473"/>
    </source>
</evidence>
<keyword evidence="4 6" id="KW-0371">Homeobox</keyword>
<keyword evidence="11" id="KW-1185">Reference proteome</keyword>
<sequence length="729" mass="80905">MPTCTIASDLGYIDKLFRFFIRKDEANEVKLSTVKTSPQIEEENRGCTASVGEGGLYLPMNMQGFVKQQPVPHAPPYGPHPGLGSGLSGGLSGMPMPALGFTLGSHLESVPFPQARAILVDGNHHLANERSLGCQIESLMFYWGILTVNYLPLARAVSTLQIFRRGLELIMPGIKRKQAMATAHSPENIYKEMYLPRVTSVHMFRFSMSDHLTAPRQTSTLAAVLFRGTCTLTTGLLSKRREFLQALTATAVAMPTTTHHPGNRLSFSLTRHFSLLAPGAAPRPAPDPLSLDRGPGGGGRRCPQTPKQNRTGKILRVVLSILTGPEGRRRSQLAASFSLSFKLGISLGCCGLHFCFYADVRSRSGDVIAHLFHKCRIYRGYIMSSMNNTMHNMNYVNPVSNMNDMNNMSSRNYMSNMNYVNYMNNMNSGNTVNSMNSGSCMGSKLKTMGRKPRASRKQKASSVKNMSQDYLYRLSKSNNPMNGVNPRKQRRERTTFTRAQLDLLEALFAKTRYPDIFMREEVALKINLPESRVQVWFKNRRAKCRQQMQQQTNKRAATSPAKVKASKASPAATSRTTPTTIPTPSTSVSPPTINIKKESPQMQGYNRPTSSIPSHGSASSMVNSSPSPESTPLNAYQHEYNAFNWPINGHGHNSASHNYYPQNYPPSYYSQMQPDYLNPQNPQNHMQAMNNMAGNYQMSGYSAMGMGAPHHQNFGSRHSSEGPLEFNMA</sequence>
<accession>A0A8J6HDG4</accession>
<keyword evidence="3 6" id="KW-0238">DNA-binding</keyword>
<dbReference type="Proteomes" id="UP000719412">
    <property type="component" value="Unassembled WGS sequence"/>
</dbReference>
<reference evidence="10" key="1">
    <citation type="journal article" date="2020" name="J Insects Food Feed">
        <title>The yellow mealworm (Tenebrio molitor) genome: a resource for the emerging insects as food and feed industry.</title>
        <authorList>
            <person name="Eriksson T."/>
            <person name="Andere A."/>
            <person name="Kelstrup H."/>
            <person name="Emery V."/>
            <person name="Picard C."/>
        </authorList>
    </citation>
    <scope>NUCLEOTIDE SEQUENCE</scope>
    <source>
        <strain evidence="10">Stoneville</strain>
        <tissue evidence="10">Whole head</tissue>
    </source>
</reference>
<dbReference type="FunFam" id="1.10.10.60:FF:000142">
    <property type="entry name" value="homeobox protein OTX2 isoform X2"/>
    <property type="match status" value="1"/>
</dbReference>
<evidence type="ECO:0000313" key="10">
    <source>
        <dbReference type="EMBL" id="KAH0812476.1"/>
    </source>
</evidence>
<proteinExistence type="predicted"/>
<dbReference type="EMBL" id="JABDTM020026021">
    <property type="protein sequence ID" value="KAH0812476.1"/>
    <property type="molecule type" value="Genomic_DNA"/>
</dbReference>
<feature type="region of interest" description="Disordered" evidence="8">
    <location>
        <begin position="278"/>
        <end position="309"/>
    </location>
</feature>
<dbReference type="PANTHER" id="PTHR45793:SF5">
    <property type="entry name" value="HOMEOTIC PROTEIN OCELLILESS"/>
    <property type="match status" value="1"/>
</dbReference>
<feature type="compositionally biased region" description="Low complexity" evidence="8">
    <location>
        <begin position="556"/>
        <end position="593"/>
    </location>
</feature>
<evidence type="ECO:0000256" key="4">
    <source>
        <dbReference type="ARBA" id="ARBA00023155"/>
    </source>
</evidence>
<dbReference type="GO" id="GO:0005634">
    <property type="term" value="C:nucleus"/>
    <property type="evidence" value="ECO:0007669"/>
    <property type="project" value="UniProtKB-SubCell"/>
</dbReference>
<evidence type="ECO:0000256" key="6">
    <source>
        <dbReference type="PROSITE-ProRule" id="PRU00108"/>
    </source>
</evidence>
<dbReference type="GO" id="GO:0000981">
    <property type="term" value="F:DNA-binding transcription factor activity, RNA polymerase II-specific"/>
    <property type="evidence" value="ECO:0007669"/>
    <property type="project" value="InterPro"/>
</dbReference>
<protein>
    <recommendedName>
        <fullName evidence="9">Homeobox domain-containing protein</fullName>
    </recommendedName>
</protein>
<feature type="compositionally biased region" description="Low complexity" evidence="8">
    <location>
        <begin position="617"/>
        <end position="630"/>
    </location>
</feature>
<keyword evidence="5 6" id="KW-0539">Nucleus</keyword>
<comment type="caution">
    <text evidence="10">The sequence shown here is derived from an EMBL/GenBank/DDBJ whole genome shotgun (WGS) entry which is preliminary data.</text>
</comment>
<dbReference type="PANTHER" id="PTHR45793">
    <property type="entry name" value="HOMEOBOX PROTEIN"/>
    <property type="match status" value="1"/>
</dbReference>